<dbReference type="Gene3D" id="1.25.10.10">
    <property type="entry name" value="Leucine-rich Repeat Variant"/>
    <property type="match status" value="1"/>
</dbReference>
<protein>
    <submittedName>
        <fullName evidence="1">Uncharacterized protein</fullName>
    </submittedName>
</protein>
<keyword evidence="2" id="KW-1185">Reference proteome</keyword>
<sequence length="128" mass="14214">MASCLLRKILESRSSRHALLGNPEAIPGLISALNLLIQRHEPVKKVDKNKAICIQDPQEDDIQKAAGSSKKSRAEIDCSYLSEYFTGSLIYLSSWHIAWCLVQLAEESEAAELIRLCGGIPIFLSIFK</sequence>
<dbReference type="EMBL" id="CAAALY010045072">
    <property type="protein sequence ID" value="VEL20164.1"/>
    <property type="molecule type" value="Genomic_DNA"/>
</dbReference>
<gene>
    <name evidence="1" type="ORF">PXEA_LOCUS13604</name>
</gene>
<proteinExistence type="predicted"/>
<organism evidence="1 2">
    <name type="scientific">Protopolystoma xenopodis</name>
    <dbReference type="NCBI Taxonomy" id="117903"/>
    <lineage>
        <taxon>Eukaryota</taxon>
        <taxon>Metazoa</taxon>
        <taxon>Spiralia</taxon>
        <taxon>Lophotrochozoa</taxon>
        <taxon>Platyhelminthes</taxon>
        <taxon>Monogenea</taxon>
        <taxon>Polyopisthocotylea</taxon>
        <taxon>Polystomatidea</taxon>
        <taxon>Polystomatidae</taxon>
        <taxon>Protopolystoma</taxon>
    </lineage>
</organism>
<comment type="caution">
    <text evidence="1">The sequence shown here is derived from an EMBL/GenBank/DDBJ whole genome shotgun (WGS) entry which is preliminary data.</text>
</comment>
<dbReference type="Proteomes" id="UP000784294">
    <property type="component" value="Unassembled WGS sequence"/>
</dbReference>
<evidence type="ECO:0000313" key="1">
    <source>
        <dbReference type="EMBL" id="VEL20164.1"/>
    </source>
</evidence>
<evidence type="ECO:0000313" key="2">
    <source>
        <dbReference type="Proteomes" id="UP000784294"/>
    </source>
</evidence>
<dbReference type="AlphaFoldDB" id="A0A3S5A569"/>
<accession>A0A3S5A569</accession>
<reference evidence="1" key="1">
    <citation type="submission" date="2018-11" db="EMBL/GenBank/DDBJ databases">
        <authorList>
            <consortium name="Pathogen Informatics"/>
        </authorList>
    </citation>
    <scope>NUCLEOTIDE SEQUENCE</scope>
</reference>
<name>A0A3S5A569_9PLAT</name>
<dbReference type="InterPro" id="IPR011989">
    <property type="entry name" value="ARM-like"/>
</dbReference>